<name>A0ABS9UKH0_9BACT</name>
<gene>
    <name evidence="1" type="ORF">MM236_03905</name>
</gene>
<sequence length="168" mass="19604">MFEDIQVQKNIFLNLFTEIANQFPQSILIQAYKNSKGTKVSQGINLENCPYQVLDICRDFDSNSGFNIRILNWWGHGLYILVQFGKITAEKQLKRINDKFKKFYVGLASDAFDYPAVFISDHLLSTVNLDEHIRKFGHLLIFDKITYSESINVIKFELLEKIKFILDK</sequence>
<accession>A0ABS9UKH0</accession>
<dbReference type="Proteomes" id="UP001165488">
    <property type="component" value="Unassembled WGS sequence"/>
</dbReference>
<organism evidence="1 2">
    <name type="scientific">Belliella calami</name>
    <dbReference type="NCBI Taxonomy" id="2923436"/>
    <lineage>
        <taxon>Bacteria</taxon>
        <taxon>Pseudomonadati</taxon>
        <taxon>Bacteroidota</taxon>
        <taxon>Cytophagia</taxon>
        <taxon>Cytophagales</taxon>
        <taxon>Cyclobacteriaceae</taxon>
        <taxon>Belliella</taxon>
    </lineage>
</organism>
<proteinExistence type="predicted"/>
<dbReference type="RefSeq" id="WP_241273619.1">
    <property type="nucleotide sequence ID" value="NZ_JAKZGS010000002.1"/>
</dbReference>
<dbReference type="EMBL" id="JAKZGS010000002">
    <property type="protein sequence ID" value="MCH7397115.1"/>
    <property type="molecule type" value="Genomic_DNA"/>
</dbReference>
<evidence type="ECO:0000313" key="2">
    <source>
        <dbReference type="Proteomes" id="UP001165488"/>
    </source>
</evidence>
<evidence type="ECO:0000313" key="1">
    <source>
        <dbReference type="EMBL" id="MCH7397115.1"/>
    </source>
</evidence>
<protein>
    <submittedName>
        <fullName evidence="1">Uncharacterized protein</fullName>
    </submittedName>
</protein>
<keyword evidence="2" id="KW-1185">Reference proteome</keyword>
<comment type="caution">
    <text evidence="1">The sequence shown here is derived from an EMBL/GenBank/DDBJ whole genome shotgun (WGS) entry which is preliminary data.</text>
</comment>
<reference evidence="1" key="1">
    <citation type="submission" date="2022-03" db="EMBL/GenBank/DDBJ databases">
        <title>De novo assembled genomes of Belliella spp. (Cyclobacteriaceae) strains.</title>
        <authorList>
            <person name="Szabo A."/>
            <person name="Korponai K."/>
            <person name="Felfoldi T."/>
        </authorList>
    </citation>
    <scope>NUCLEOTIDE SEQUENCE</scope>
    <source>
        <strain evidence="1">DSM 107340</strain>
    </source>
</reference>